<name>A0A6J4MI12_9CYAN</name>
<protein>
    <submittedName>
        <fullName evidence="1">Uncharacterized protein</fullName>
    </submittedName>
</protein>
<gene>
    <name evidence="1" type="ORF">AVDCRST_MAG84-3415</name>
</gene>
<accession>A0A6J4MI12</accession>
<reference evidence="1" key="1">
    <citation type="submission" date="2020-02" db="EMBL/GenBank/DDBJ databases">
        <authorList>
            <person name="Meier V. D."/>
        </authorList>
    </citation>
    <scope>NUCLEOTIDE SEQUENCE</scope>
    <source>
        <strain evidence="1">AVDCRST_MAG84</strain>
    </source>
</reference>
<organism evidence="1">
    <name type="scientific">uncultured Microcoleus sp</name>
    <dbReference type="NCBI Taxonomy" id="259945"/>
    <lineage>
        <taxon>Bacteria</taxon>
        <taxon>Bacillati</taxon>
        <taxon>Cyanobacteriota</taxon>
        <taxon>Cyanophyceae</taxon>
        <taxon>Oscillatoriophycideae</taxon>
        <taxon>Oscillatoriales</taxon>
        <taxon>Microcoleaceae</taxon>
        <taxon>Microcoleus</taxon>
        <taxon>environmental samples</taxon>
    </lineage>
</organism>
<dbReference type="AlphaFoldDB" id="A0A6J4MI12"/>
<dbReference type="EMBL" id="CADCTZ010000666">
    <property type="protein sequence ID" value="CAA9359833.1"/>
    <property type="molecule type" value="Genomic_DNA"/>
</dbReference>
<sequence>MRESRTAKPIYLASCSDSELSCEINKLWRLSGGLMTLDSH</sequence>
<evidence type="ECO:0000313" key="1">
    <source>
        <dbReference type="EMBL" id="CAA9359833.1"/>
    </source>
</evidence>
<proteinExistence type="predicted"/>